<dbReference type="PANTHER" id="PTHR43394">
    <property type="entry name" value="ATP-DEPENDENT PERMEASE MDL1, MITOCHONDRIAL"/>
    <property type="match status" value="1"/>
</dbReference>
<evidence type="ECO:0000256" key="3">
    <source>
        <dbReference type="ARBA" id="ARBA00022475"/>
    </source>
</evidence>
<dbReference type="Pfam" id="PF00005">
    <property type="entry name" value="ABC_tran"/>
    <property type="match status" value="1"/>
</dbReference>
<feature type="transmembrane region" description="Helical" evidence="9">
    <location>
        <begin position="64"/>
        <end position="84"/>
    </location>
</feature>
<dbReference type="FunFam" id="3.40.50.300:FF:000287">
    <property type="entry name" value="Multidrug ABC transporter ATP-binding protein"/>
    <property type="match status" value="1"/>
</dbReference>
<keyword evidence="13" id="KW-1185">Reference proteome</keyword>
<dbReference type="PROSITE" id="PS50929">
    <property type="entry name" value="ABC_TM1F"/>
    <property type="match status" value="1"/>
</dbReference>
<evidence type="ECO:0000256" key="9">
    <source>
        <dbReference type="SAM" id="Phobius"/>
    </source>
</evidence>
<dbReference type="Proteomes" id="UP000294854">
    <property type="component" value="Unassembled WGS sequence"/>
</dbReference>
<reference evidence="12 13" key="1">
    <citation type="journal article" date="2019" name="Appl. Microbiol. Biotechnol.">
        <title>Uncovering carbohydrate metabolism through a genotype-phenotype association study of 56 lactic acid bacteria genomes.</title>
        <authorList>
            <person name="Buron-Moles G."/>
            <person name="Chailyan A."/>
            <person name="Dolejs I."/>
            <person name="Forster J."/>
            <person name="Miks M.H."/>
        </authorList>
    </citation>
    <scope>NUCLEOTIDE SEQUENCE [LARGE SCALE GENOMIC DNA]</scope>
    <source>
        <strain evidence="12 13">ATCC 49373</strain>
    </source>
</reference>
<proteinExistence type="predicted"/>
<evidence type="ECO:0000256" key="6">
    <source>
        <dbReference type="ARBA" id="ARBA00022840"/>
    </source>
</evidence>
<evidence type="ECO:0000256" key="5">
    <source>
        <dbReference type="ARBA" id="ARBA00022741"/>
    </source>
</evidence>
<dbReference type="GO" id="GO:0015421">
    <property type="term" value="F:ABC-type oligopeptide transporter activity"/>
    <property type="evidence" value="ECO:0007669"/>
    <property type="project" value="TreeGrafter"/>
</dbReference>
<evidence type="ECO:0000313" key="12">
    <source>
        <dbReference type="EMBL" id="TDG71323.1"/>
    </source>
</evidence>
<evidence type="ECO:0000256" key="8">
    <source>
        <dbReference type="ARBA" id="ARBA00023136"/>
    </source>
</evidence>
<keyword evidence="4 9" id="KW-0812">Transmembrane</keyword>
<feature type="domain" description="ABC transporter" evidence="10">
    <location>
        <begin position="344"/>
        <end position="577"/>
    </location>
</feature>
<dbReference type="InterPro" id="IPR039421">
    <property type="entry name" value="Type_1_exporter"/>
</dbReference>
<dbReference type="SUPFAM" id="SSF52540">
    <property type="entry name" value="P-loop containing nucleoside triphosphate hydrolases"/>
    <property type="match status" value="1"/>
</dbReference>
<evidence type="ECO:0000259" key="11">
    <source>
        <dbReference type="PROSITE" id="PS50929"/>
    </source>
</evidence>
<dbReference type="PANTHER" id="PTHR43394:SF1">
    <property type="entry name" value="ATP-BINDING CASSETTE SUB-FAMILY B MEMBER 10, MITOCHONDRIAL"/>
    <property type="match status" value="1"/>
</dbReference>
<evidence type="ECO:0000313" key="13">
    <source>
        <dbReference type="Proteomes" id="UP000294854"/>
    </source>
</evidence>
<keyword evidence="8 9" id="KW-0472">Membrane</keyword>
<keyword evidence="5" id="KW-0547">Nucleotide-binding</keyword>
<comment type="subcellular location">
    <subcellularLocation>
        <location evidence="1">Cell membrane</location>
        <topology evidence="1">Multi-pass membrane protein</topology>
    </subcellularLocation>
</comment>
<evidence type="ECO:0000259" key="10">
    <source>
        <dbReference type="PROSITE" id="PS50893"/>
    </source>
</evidence>
<gene>
    <name evidence="12" type="ORF">C5L31_001947</name>
</gene>
<feature type="transmembrane region" description="Helical" evidence="9">
    <location>
        <begin position="21"/>
        <end position="39"/>
    </location>
</feature>
<sequence length="584" mass="64741">MEKQTKNFGEVMKSYIKPYSSTLIFALIFAILGNIPTIIGPNRLSKVTNLITAGLRGKIDLKQITSIVIFLAVIYVIGAAFSYAQGFIMATGTQKFTKDLREKISLKINKLPLSYFDKHDEGDTLSRITNDLDTFGQAINQSLGALISSVVLLVGTIAMMIYTNWILSLTAIVSSLLGFAITIFLLAHSQKYFAAQQNRLADVSGYVEEIYTGHEVVKTYNNTNRVKKRFNLLNGQLFDAVWKAQFISGIMQPLMGFIGNFGYVMVSVVGSVLVLNGHISIGVVVAFMIYVRIFTQPLSQITQAFASLQTAQAVLKRVLEFVTEDEADDREDVTPLPEKVQGKIDFDHVSFGYNERTTVIKDFSAHVKPGQKVAIVGPTGSGKTTLISVLMNFYNFDKGTIKIDDVDVKQLSSGSIRNQFDMVLQDTWLFEDTIMNNLKYNGENISDEQVIDAAKAVGVDHFIRTLPKGYDTILDDTVTLSVGQKQLMTIARALVRNRPILILDEATSSVDTRTEEQLQKAMDLLTKGRTSLVIAHRLSTIKNADNILVLKSGEIIESGTHDELMDANGFYANMYNSQFESLTA</sequence>
<dbReference type="InterPro" id="IPR011527">
    <property type="entry name" value="ABC1_TM_dom"/>
</dbReference>
<evidence type="ECO:0000256" key="2">
    <source>
        <dbReference type="ARBA" id="ARBA00022448"/>
    </source>
</evidence>
<dbReference type="STRING" id="1122149.FD44_GL000433"/>
<dbReference type="FunFam" id="1.20.1560.10:FF:000011">
    <property type="entry name" value="Multidrug ABC transporter ATP-binding protein"/>
    <property type="match status" value="1"/>
</dbReference>
<keyword evidence="3" id="KW-1003">Cell membrane</keyword>
<dbReference type="OrthoDB" id="9770415at2"/>
<dbReference type="Gene3D" id="3.40.50.300">
    <property type="entry name" value="P-loop containing nucleotide triphosphate hydrolases"/>
    <property type="match status" value="1"/>
</dbReference>
<dbReference type="CDD" id="cd18547">
    <property type="entry name" value="ABC_6TM_Tm288_like"/>
    <property type="match status" value="1"/>
</dbReference>
<dbReference type="InterPro" id="IPR003439">
    <property type="entry name" value="ABC_transporter-like_ATP-bd"/>
</dbReference>
<evidence type="ECO:0000256" key="4">
    <source>
        <dbReference type="ARBA" id="ARBA00022692"/>
    </source>
</evidence>
<dbReference type="PROSITE" id="PS50893">
    <property type="entry name" value="ABC_TRANSPORTER_2"/>
    <property type="match status" value="1"/>
</dbReference>
<dbReference type="GO" id="GO:0005524">
    <property type="term" value="F:ATP binding"/>
    <property type="evidence" value="ECO:0007669"/>
    <property type="project" value="UniProtKB-KW"/>
</dbReference>
<organism evidence="12 13">
    <name type="scientific">Secundilactobacillus malefermentans</name>
    <dbReference type="NCBI Taxonomy" id="176292"/>
    <lineage>
        <taxon>Bacteria</taxon>
        <taxon>Bacillati</taxon>
        <taxon>Bacillota</taxon>
        <taxon>Bacilli</taxon>
        <taxon>Lactobacillales</taxon>
        <taxon>Lactobacillaceae</taxon>
        <taxon>Secundilactobacillus</taxon>
    </lineage>
</organism>
<feature type="transmembrane region" description="Helical" evidence="9">
    <location>
        <begin position="168"/>
        <end position="187"/>
    </location>
</feature>
<dbReference type="InterPro" id="IPR027417">
    <property type="entry name" value="P-loop_NTPase"/>
</dbReference>
<accession>A0A4R5NDA3</accession>
<dbReference type="AlphaFoldDB" id="A0A4R5NDA3"/>
<dbReference type="SUPFAM" id="SSF90123">
    <property type="entry name" value="ABC transporter transmembrane region"/>
    <property type="match status" value="1"/>
</dbReference>
<evidence type="ECO:0000256" key="7">
    <source>
        <dbReference type="ARBA" id="ARBA00022989"/>
    </source>
</evidence>
<feature type="transmembrane region" description="Helical" evidence="9">
    <location>
        <begin position="261"/>
        <end position="291"/>
    </location>
</feature>
<evidence type="ECO:0000256" key="1">
    <source>
        <dbReference type="ARBA" id="ARBA00004651"/>
    </source>
</evidence>
<keyword evidence="6" id="KW-0067">ATP-binding</keyword>
<dbReference type="InterPro" id="IPR036640">
    <property type="entry name" value="ABC1_TM_sf"/>
</dbReference>
<dbReference type="SMART" id="SM00382">
    <property type="entry name" value="AAA"/>
    <property type="match status" value="1"/>
</dbReference>
<protein>
    <recommendedName>
        <fullName evidence="14">ABC transporter</fullName>
    </recommendedName>
</protein>
<feature type="domain" description="ABC transmembrane type-1" evidence="11">
    <location>
        <begin position="24"/>
        <end position="310"/>
    </location>
</feature>
<dbReference type="CDD" id="cd03254">
    <property type="entry name" value="ABCC_Glucan_exporter_like"/>
    <property type="match status" value="1"/>
</dbReference>
<dbReference type="GO" id="GO:0005886">
    <property type="term" value="C:plasma membrane"/>
    <property type="evidence" value="ECO:0007669"/>
    <property type="project" value="UniProtKB-SubCell"/>
</dbReference>
<feature type="transmembrane region" description="Helical" evidence="9">
    <location>
        <begin position="143"/>
        <end position="162"/>
    </location>
</feature>
<keyword evidence="2" id="KW-0813">Transport</keyword>
<dbReference type="Pfam" id="PF00664">
    <property type="entry name" value="ABC_membrane"/>
    <property type="match status" value="1"/>
</dbReference>
<dbReference type="GO" id="GO:0016887">
    <property type="term" value="F:ATP hydrolysis activity"/>
    <property type="evidence" value="ECO:0007669"/>
    <property type="project" value="InterPro"/>
</dbReference>
<dbReference type="InterPro" id="IPR017871">
    <property type="entry name" value="ABC_transporter-like_CS"/>
</dbReference>
<keyword evidence="7 9" id="KW-1133">Transmembrane helix</keyword>
<comment type="caution">
    <text evidence="12">The sequence shown here is derived from an EMBL/GenBank/DDBJ whole genome shotgun (WGS) entry which is preliminary data.</text>
</comment>
<dbReference type="PROSITE" id="PS00211">
    <property type="entry name" value="ABC_TRANSPORTER_1"/>
    <property type="match status" value="1"/>
</dbReference>
<dbReference type="EMBL" id="PUFO01000106">
    <property type="protein sequence ID" value="TDG71323.1"/>
    <property type="molecule type" value="Genomic_DNA"/>
</dbReference>
<dbReference type="RefSeq" id="WP_010619543.1">
    <property type="nucleotide sequence ID" value="NZ_PUFO01000106.1"/>
</dbReference>
<evidence type="ECO:0008006" key="14">
    <source>
        <dbReference type="Google" id="ProtNLM"/>
    </source>
</evidence>
<dbReference type="InterPro" id="IPR003593">
    <property type="entry name" value="AAA+_ATPase"/>
</dbReference>
<dbReference type="Gene3D" id="1.20.1560.10">
    <property type="entry name" value="ABC transporter type 1, transmembrane domain"/>
    <property type="match status" value="1"/>
</dbReference>
<name>A0A4R5NDA3_9LACO</name>